<dbReference type="GO" id="GO:0016616">
    <property type="term" value="F:oxidoreductase activity, acting on the CH-OH group of donors, NAD or NADP as acceptor"/>
    <property type="evidence" value="ECO:0007669"/>
    <property type="project" value="InterPro"/>
</dbReference>
<proteinExistence type="inferred from homology"/>
<evidence type="ECO:0000313" key="5">
    <source>
        <dbReference type="EMBL" id="PIS30991.1"/>
    </source>
</evidence>
<protein>
    <submittedName>
        <fullName evidence="5">Nucleotide sugar dehydrogenase</fullName>
    </submittedName>
</protein>
<dbReference type="InterPro" id="IPR017476">
    <property type="entry name" value="UDP-Glc/GDP-Man"/>
</dbReference>
<dbReference type="GO" id="GO:0016628">
    <property type="term" value="F:oxidoreductase activity, acting on the CH-CH group of donors, NAD or NADP as acceptor"/>
    <property type="evidence" value="ECO:0007669"/>
    <property type="project" value="InterPro"/>
</dbReference>
<gene>
    <name evidence="5" type="ORF">COT42_02010</name>
</gene>
<keyword evidence="2" id="KW-0520">NAD</keyword>
<dbReference type="PANTHER" id="PTHR43491">
    <property type="entry name" value="UDP-N-ACETYL-D-MANNOSAMINE DEHYDROGENASE"/>
    <property type="match status" value="1"/>
</dbReference>
<evidence type="ECO:0000313" key="6">
    <source>
        <dbReference type="Proteomes" id="UP000231343"/>
    </source>
</evidence>
<dbReference type="PIRSF" id="PIRSF500136">
    <property type="entry name" value="UDP_ManNAc_DH"/>
    <property type="match status" value="1"/>
</dbReference>
<dbReference type="SUPFAM" id="SSF52413">
    <property type="entry name" value="UDP-glucose/GDP-mannose dehydrogenase C-terminal domain"/>
    <property type="match status" value="1"/>
</dbReference>
<evidence type="ECO:0000259" key="4">
    <source>
        <dbReference type="SMART" id="SM00984"/>
    </source>
</evidence>
<keyword evidence="1" id="KW-0560">Oxidoreductase</keyword>
<dbReference type="Gene3D" id="3.40.50.720">
    <property type="entry name" value="NAD(P)-binding Rossmann-like Domain"/>
    <property type="match status" value="2"/>
</dbReference>
<dbReference type="PANTHER" id="PTHR43491:SF1">
    <property type="entry name" value="UDP-N-ACETYL-D-MANNOSAMINE DEHYDROGENASE"/>
    <property type="match status" value="1"/>
</dbReference>
<reference evidence="5 6" key="1">
    <citation type="submission" date="2017-09" db="EMBL/GenBank/DDBJ databases">
        <title>Depth-based differentiation of microbial function through sediment-hosted aquifers and enrichment of novel symbionts in the deep terrestrial subsurface.</title>
        <authorList>
            <person name="Probst A.J."/>
            <person name="Ladd B."/>
            <person name="Jarett J.K."/>
            <person name="Geller-Mcgrath D.E."/>
            <person name="Sieber C.M."/>
            <person name="Emerson J.B."/>
            <person name="Anantharaman K."/>
            <person name="Thomas B.C."/>
            <person name="Malmstrom R."/>
            <person name="Stieglmeier M."/>
            <person name="Klingl A."/>
            <person name="Woyke T."/>
            <person name="Ryan C.M."/>
            <person name="Banfield J.F."/>
        </authorList>
    </citation>
    <scope>NUCLEOTIDE SEQUENCE [LARGE SCALE GENOMIC DNA]</scope>
    <source>
        <strain evidence="5">CG08_land_8_20_14_0_20_45_16</strain>
    </source>
</reference>
<comment type="caution">
    <text evidence="5">The sequence shown here is derived from an EMBL/GenBank/DDBJ whole genome shotgun (WGS) entry which is preliminary data.</text>
</comment>
<evidence type="ECO:0000256" key="2">
    <source>
        <dbReference type="ARBA" id="ARBA00023027"/>
    </source>
</evidence>
<dbReference type="InterPro" id="IPR008927">
    <property type="entry name" value="6-PGluconate_DH-like_C_sf"/>
</dbReference>
<dbReference type="InterPro" id="IPR036291">
    <property type="entry name" value="NAD(P)-bd_dom_sf"/>
</dbReference>
<dbReference type="InterPro" id="IPR001732">
    <property type="entry name" value="UDP-Glc/GDP-Man_DH_N"/>
</dbReference>
<dbReference type="EMBL" id="PEYM01000040">
    <property type="protein sequence ID" value="PIS30991.1"/>
    <property type="molecule type" value="Genomic_DNA"/>
</dbReference>
<dbReference type="InterPro" id="IPR036220">
    <property type="entry name" value="UDP-Glc/GDP-Man_DH_C_sf"/>
</dbReference>
<name>A0A2H0Y172_UNCSA</name>
<dbReference type="GO" id="GO:0051287">
    <property type="term" value="F:NAD binding"/>
    <property type="evidence" value="ECO:0007669"/>
    <property type="project" value="InterPro"/>
</dbReference>
<dbReference type="AlphaFoldDB" id="A0A2H0Y172"/>
<dbReference type="SMART" id="SM00984">
    <property type="entry name" value="UDPG_MGDP_dh_C"/>
    <property type="match status" value="1"/>
</dbReference>
<dbReference type="NCBIfam" id="TIGR03026">
    <property type="entry name" value="NDP-sugDHase"/>
    <property type="match status" value="1"/>
</dbReference>
<evidence type="ECO:0000256" key="3">
    <source>
        <dbReference type="PIRNR" id="PIRNR000124"/>
    </source>
</evidence>
<feature type="domain" description="UDP-glucose/GDP-mannose dehydrogenase C-terminal" evidence="4">
    <location>
        <begin position="328"/>
        <end position="427"/>
    </location>
</feature>
<dbReference type="Pfam" id="PF00984">
    <property type="entry name" value="UDPG_MGDP_dh"/>
    <property type="match status" value="1"/>
</dbReference>
<dbReference type="InterPro" id="IPR014026">
    <property type="entry name" value="UDP-Glc/GDP-Man_DH_dimer"/>
</dbReference>
<dbReference type="Proteomes" id="UP000231343">
    <property type="component" value="Unassembled WGS sequence"/>
</dbReference>
<dbReference type="PIRSF" id="PIRSF000124">
    <property type="entry name" value="UDPglc_GDPman_dh"/>
    <property type="match status" value="1"/>
</dbReference>
<dbReference type="InterPro" id="IPR014027">
    <property type="entry name" value="UDP-Glc/GDP-Man_DH_C"/>
</dbReference>
<organism evidence="5 6">
    <name type="scientific">Candidatus Saganbacteria bacterium CG08_land_8_20_14_0_20_45_16</name>
    <dbReference type="NCBI Taxonomy" id="2014293"/>
    <lineage>
        <taxon>Bacteria</taxon>
        <taxon>Bacillati</taxon>
        <taxon>Saganbacteria</taxon>
    </lineage>
</organism>
<dbReference type="SUPFAM" id="SSF51735">
    <property type="entry name" value="NAD(P)-binding Rossmann-fold domains"/>
    <property type="match status" value="1"/>
</dbReference>
<comment type="similarity">
    <text evidence="3">Belongs to the UDP-glucose/GDP-mannose dehydrogenase family.</text>
</comment>
<accession>A0A2H0Y172</accession>
<dbReference type="InterPro" id="IPR028359">
    <property type="entry name" value="UDP_ManNAc/GlcNAc_DH"/>
</dbReference>
<evidence type="ECO:0000256" key="1">
    <source>
        <dbReference type="ARBA" id="ARBA00023002"/>
    </source>
</evidence>
<dbReference type="SUPFAM" id="SSF48179">
    <property type="entry name" value="6-phosphogluconate dehydrogenase C-terminal domain-like"/>
    <property type="match status" value="1"/>
</dbReference>
<dbReference type="GO" id="GO:0000271">
    <property type="term" value="P:polysaccharide biosynthetic process"/>
    <property type="evidence" value="ECO:0007669"/>
    <property type="project" value="InterPro"/>
</dbReference>
<dbReference type="Pfam" id="PF03721">
    <property type="entry name" value="UDPG_MGDP_dh_N"/>
    <property type="match status" value="1"/>
</dbReference>
<dbReference type="Pfam" id="PF03720">
    <property type="entry name" value="UDPG_MGDP_dh_C"/>
    <property type="match status" value="1"/>
</dbReference>
<sequence length="438" mass="48652">MKKLLSKIINKKAKIGIIGLGYVGLPLVREFLRVGFPVIGFDVDNKKVSLLNQGKSYIKHIANKTIKDFVSSGRFQAITNFSSLKNVDVVIICVPTPLNDYREPDLSYILETTKTIALNLKKGQLIVLESTTYPGTTDEVILPLLEQGSLKVGQDIFLAFSPEREDPSNKDFGLGSVPKVVGGITPGCLQLAQTLYDQIVVKTVPVSSPRVAEATKLLENIYRAVNIALVNELKMLFDRMQIDIFEVINAAKTKPFGFQAFYPGPGLGGHCIPIDPFYLTWKARQYDFATRFIELAGEINTNMPYYVFDKIVSALGQDGKSIKNARILVLGTAYKKDIDDQRESPALKIIDLLIKKKARVSYNDPNVPRCFGHQRFPGIDLSSTSLTPKHLKAIDCVVLVTNHSAYNYEFIAKHSKLIVDTRNAFGSVKKNKARIVPA</sequence>